<evidence type="ECO:0000256" key="9">
    <source>
        <dbReference type="SAM" id="Phobius"/>
    </source>
</evidence>
<dbReference type="PROSITE" id="PS00211">
    <property type="entry name" value="ABC_TRANSPORTER_1"/>
    <property type="match status" value="1"/>
</dbReference>
<feature type="transmembrane region" description="Helical" evidence="9">
    <location>
        <begin position="162"/>
        <end position="181"/>
    </location>
</feature>
<dbReference type="InterPro" id="IPR039421">
    <property type="entry name" value="Type_1_exporter"/>
</dbReference>
<dbReference type="EMBL" id="JACRSV010000001">
    <property type="protein sequence ID" value="MBC8559032.1"/>
    <property type="molecule type" value="Genomic_DNA"/>
</dbReference>
<dbReference type="Gene3D" id="1.20.1560.10">
    <property type="entry name" value="ABC transporter type 1, transmembrane domain"/>
    <property type="match status" value="1"/>
</dbReference>
<proteinExistence type="predicted"/>
<feature type="domain" description="ABC transmembrane type-1" evidence="11">
    <location>
        <begin position="19"/>
        <end position="306"/>
    </location>
</feature>
<feature type="transmembrane region" description="Helical" evidence="9">
    <location>
        <begin position="20"/>
        <end position="39"/>
    </location>
</feature>
<evidence type="ECO:0000313" key="12">
    <source>
        <dbReference type="EMBL" id="MBC8559032.1"/>
    </source>
</evidence>
<keyword evidence="8 9" id="KW-0472">Membrane</keyword>
<organism evidence="12 13">
    <name type="scientific">Fumia xinanensis</name>
    <dbReference type="NCBI Taxonomy" id="2763659"/>
    <lineage>
        <taxon>Bacteria</taxon>
        <taxon>Bacillati</taxon>
        <taxon>Bacillota</taxon>
        <taxon>Clostridia</taxon>
        <taxon>Eubacteriales</taxon>
        <taxon>Oscillospiraceae</taxon>
        <taxon>Fumia</taxon>
    </lineage>
</organism>
<gene>
    <name evidence="12" type="ORF">H8710_02995</name>
</gene>
<name>A0A926E136_9FIRM</name>
<dbReference type="AlphaFoldDB" id="A0A926E136"/>
<feature type="transmembrane region" description="Helical" evidence="9">
    <location>
        <begin position="59"/>
        <end position="77"/>
    </location>
</feature>
<dbReference type="InterPro" id="IPR017871">
    <property type="entry name" value="ABC_transporter-like_CS"/>
</dbReference>
<keyword evidence="4 9" id="KW-0812">Transmembrane</keyword>
<protein>
    <submittedName>
        <fullName evidence="12">ABC transporter ATP-binding protein</fullName>
    </submittedName>
</protein>
<dbReference type="PROSITE" id="PS50929">
    <property type="entry name" value="ABC_TM1F"/>
    <property type="match status" value="1"/>
</dbReference>
<dbReference type="SMART" id="SM00382">
    <property type="entry name" value="AAA"/>
    <property type="match status" value="1"/>
</dbReference>
<dbReference type="Proteomes" id="UP000610760">
    <property type="component" value="Unassembled WGS sequence"/>
</dbReference>
<reference evidence="12" key="1">
    <citation type="submission" date="2020-08" db="EMBL/GenBank/DDBJ databases">
        <title>Genome public.</title>
        <authorList>
            <person name="Liu C."/>
            <person name="Sun Q."/>
        </authorList>
    </citation>
    <scope>NUCLEOTIDE SEQUENCE</scope>
    <source>
        <strain evidence="12">NSJ-33</strain>
    </source>
</reference>
<evidence type="ECO:0000256" key="6">
    <source>
        <dbReference type="ARBA" id="ARBA00022840"/>
    </source>
</evidence>
<feature type="domain" description="ABC transporter" evidence="10">
    <location>
        <begin position="341"/>
        <end position="573"/>
    </location>
</feature>
<evidence type="ECO:0000256" key="1">
    <source>
        <dbReference type="ARBA" id="ARBA00004651"/>
    </source>
</evidence>
<keyword evidence="13" id="KW-1185">Reference proteome</keyword>
<evidence type="ECO:0000256" key="5">
    <source>
        <dbReference type="ARBA" id="ARBA00022741"/>
    </source>
</evidence>
<evidence type="ECO:0000259" key="10">
    <source>
        <dbReference type="PROSITE" id="PS50893"/>
    </source>
</evidence>
<evidence type="ECO:0000256" key="3">
    <source>
        <dbReference type="ARBA" id="ARBA00022475"/>
    </source>
</evidence>
<dbReference type="GO" id="GO:0005524">
    <property type="term" value="F:ATP binding"/>
    <property type="evidence" value="ECO:0007669"/>
    <property type="project" value="UniProtKB-KW"/>
</dbReference>
<dbReference type="CDD" id="cd18542">
    <property type="entry name" value="ABC_6TM_YknU_like"/>
    <property type="match status" value="1"/>
</dbReference>
<dbReference type="GO" id="GO:0015421">
    <property type="term" value="F:ABC-type oligopeptide transporter activity"/>
    <property type="evidence" value="ECO:0007669"/>
    <property type="project" value="TreeGrafter"/>
</dbReference>
<evidence type="ECO:0000256" key="8">
    <source>
        <dbReference type="ARBA" id="ARBA00023136"/>
    </source>
</evidence>
<dbReference type="Pfam" id="PF00005">
    <property type="entry name" value="ABC_tran"/>
    <property type="match status" value="1"/>
</dbReference>
<dbReference type="PANTHER" id="PTHR43394:SF1">
    <property type="entry name" value="ATP-BINDING CASSETTE SUB-FAMILY B MEMBER 10, MITOCHONDRIAL"/>
    <property type="match status" value="1"/>
</dbReference>
<dbReference type="InterPro" id="IPR036640">
    <property type="entry name" value="ABC1_TM_sf"/>
</dbReference>
<keyword evidence="6 12" id="KW-0067">ATP-binding</keyword>
<dbReference type="Pfam" id="PF00664">
    <property type="entry name" value="ABC_membrane"/>
    <property type="match status" value="1"/>
</dbReference>
<evidence type="ECO:0000313" key="13">
    <source>
        <dbReference type="Proteomes" id="UP000610760"/>
    </source>
</evidence>
<dbReference type="GO" id="GO:0005886">
    <property type="term" value="C:plasma membrane"/>
    <property type="evidence" value="ECO:0007669"/>
    <property type="project" value="UniProtKB-SubCell"/>
</dbReference>
<evidence type="ECO:0000259" key="11">
    <source>
        <dbReference type="PROSITE" id="PS50929"/>
    </source>
</evidence>
<evidence type="ECO:0000256" key="2">
    <source>
        <dbReference type="ARBA" id="ARBA00022448"/>
    </source>
</evidence>
<comment type="subcellular location">
    <subcellularLocation>
        <location evidence="1">Cell membrane</location>
        <topology evidence="1">Multi-pass membrane protein</topology>
    </subcellularLocation>
</comment>
<dbReference type="GO" id="GO:0016887">
    <property type="term" value="F:ATP hydrolysis activity"/>
    <property type="evidence" value="ECO:0007669"/>
    <property type="project" value="InterPro"/>
</dbReference>
<dbReference type="SUPFAM" id="SSF52540">
    <property type="entry name" value="P-loop containing nucleoside triphosphate hydrolases"/>
    <property type="match status" value="1"/>
</dbReference>
<evidence type="ECO:0000256" key="4">
    <source>
        <dbReference type="ARBA" id="ARBA00022692"/>
    </source>
</evidence>
<comment type="caution">
    <text evidence="12">The sequence shown here is derived from an EMBL/GenBank/DDBJ whole genome shotgun (WGS) entry which is preliminary data.</text>
</comment>
<accession>A0A926E136</accession>
<dbReference type="FunFam" id="3.40.50.300:FF:000221">
    <property type="entry name" value="Multidrug ABC transporter ATP-binding protein"/>
    <property type="match status" value="1"/>
</dbReference>
<sequence>MFQIKWMWKNLKGHRVRYVIGLIMCSMSAGLALATPLISQQIVDLILSPPPGQERRVELLVPLVLLMVTAVLLKTGLGYTQVMINETTVMDMLHSIRCCIFKNLQQQDMSFFDRNRAGDLMTRMTGDLDMVRYAASITIRVIIDAITVFTAILIYFLCTDVLFTLALCAILPLIFGVCYVYSKKARPMYADIRERLAVLNTRAQENIAGNRVVKAFAREGYEIHRFDEKNADYRDANIRVNKFWMKYYPAIELTAQSMAIVVLLLGGIFVMNGRITLGQMMAFSGLSFTFANPIRNLGTILNDIQRFLASANKVIELYYVRPLIVNRVDCHKAEGRLKGAITFDDVTLQFGRQSVLKHINLDIKPGETVAIMGNTGSGKTILMNLIPRLYDVSEGEVRIDGLNIRDWEIHSLRRNIGVATQDVFLFSDTIDGNIAYGDPDMSEEEARHYASISAVDFASKMSDGYDTLVGERGVGLSGGQKQRIALARALAIKPSILILDDTTSAVDMETEKFIQHNLQNLDFPCTKLIVAQRVSTTKHADRIIVMKDGQISEIGTHAELVHQGGYYAEVCALQEALGGDENGQA</sequence>
<evidence type="ECO:0000256" key="7">
    <source>
        <dbReference type="ARBA" id="ARBA00022989"/>
    </source>
</evidence>
<dbReference type="PANTHER" id="PTHR43394">
    <property type="entry name" value="ATP-DEPENDENT PERMEASE MDL1, MITOCHONDRIAL"/>
    <property type="match status" value="1"/>
</dbReference>
<dbReference type="InterPro" id="IPR003593">
    <property type="entry name" value="AAA+_ATPase"/>
</dbReference>
<dbReference type="PROSITE" id="PS50893">
    <property type="entry name" value="ABC_TRANSPORTER_2"/>
    <property type="match status" value="1"/>
</dbReference>
<dbReference type="InterPro" id="IPR011527">
    <property type="entry name" value="ABC1_TM_dom"/>
</dbReference>
<keyword evidence="7 9" id="KW-1133">Transmembrane helix</keyword>
<dbReference type="InterPro" id="IPR003439">
    <property type="entry name" value="ABC_transporter-like_ATP-bd"/>
</dbReference>
<keyword evidence="2" id="KW-0813">Transport</keyword>
<dbReference type="InterPro" id="IPR027417">
    <property type="entry name" value="P-loop_NTPase"/>
</dbReference>
<keyword evidence="3" id="KW-1003">Cell membrane</keyword>
<feature type="transmembrane region" description="Helical" evidence="9">
    <location>
        <begin position="133"/>
        <end position="156"/>
    </location>
</feature>
<feature type="transmembrane region" description="Helical" evidence="9">
    <location>
        <begin position="247"/>
        <end position="271"/>
    </location>
</feature>
<dbReference type="SUPFAM" id="SSF90123">
    <property type="entry name" value="ABC transporter transmembrane region"/>
    <property type="match status" value="1"/>
</dbReference>
<keyword evidence="5" id="KW-0547">Nucleotide-binding</keyword>
<dbReference type="RefSeq" id="WP_249293925.1">
    <property type="nucleotide sequence ID" value="NZ_JACRSV010000001.1"/>
</dbReference>
<dbReference type="Gene3D" id="3.40.50.300">
    <property type="entry name" value="P-loop containing nucleotide triphosphate hydrolases"/>
    <property type="match status" value="1"/>
</dbReference>